<dbReference type="eggNOG" id="KOG4162">
    <property type="taxonomic scope" value="Eukaryota"/>
</dbReference>
<feature type="repeat" description="TPR" evidence="3">
    <location>
        <begin position="1039"/>
        <end position="1072"/>
    </location>
</feature>
<dbReference type="InParanoid" id="S8DPT4"/>
<comment type="function">
    <text evidence="1">Involved in endocytosis.</text>
</comment>
<dbReference type="STRING" id="743788.S8DPT4"/>
<feature type="region of interest" description="Disordered" evidence="4">
    <location>
        <begin position="805"/>
        <end position="896"/>
    </location>
</feature>
<protein>
    <recommendedName>
        <fullName evidence="7">TPR-like protein</fullName>
    </recommendedName>
</protein>
<evidence type="ECO:0000313" key="6">
    <source>
        <dbReference type="Proteomes" id="UP000015241"/>
    </source>
</evidence>
<gene>
    <name evidence="5" type="ORF">FOMPIDRAFT_1169474</name>
</gene>
<sequence>MANPKNQHYWRQLRETLTAGRWGDPSPAKTPNGGPLSWPELLRKFNKHCPGHSHAAELALQTQSLSLLLSVKDVGANVGDNQVSSPSQLALGRECMLQEERLGEATAGYNALKGLETANSDSIKLAVAYYAYALKRPSECLATLAEVQGLVDAGSSGPSSVTRMSALSLRVPNGGHDGSVSSAWTGSNISAVSLASIAEISDGSAWSATERIRSICLQGMSHESITPGDPQKALDTYLTALPLVSSAISDIPPSMAVHSTPSAHGGSAADITSFGRYRELWRWVERLLRRAIILAARSCDVRTSTYDASIWSLLERYHSCSAHWPPTFRPAQRSTIAVLHLRAFILRADTSNAKLPTSRAGSEKPHRWISAARSVIQEYRAILSVSTQFPKAGERNVQVEDLVDLSVAVWEADGAVGEYAGWVIDVLWWATRLTFNSYKVYRHMARLLYVSGDAELAKRTLRLYVQIVSKARETILAQADTNTVLDDVDIDTDRNWVQTCVQGARMLCRLALAETDGRSARQEAKEAGTMIERAKERLSQDEKELVGSVQLAEGIWQYVMAQIEQDPRTRETRLSDSLALFEAAAETHPTPSVYHHLALAYSRGPMRDLQKAISNARLAVEGEPSEVRHWHVLGLLLTAIGDWRAAQGVFEIGAGVGEVDLAEEGDDAAPAVPNGVVVHDYASQSQAPQVNGNGNANAFTNGDSPGDASTNPSPSPPVTLLDRDAQCIPSSATLLRLIGDRPPASRHEAFEHALQLRMSQLTLAEYVEGPEGAGDRWVEVFQWVSERREFGADDRRLSIDSRADLEVQSSAPSTEKTAVPASNTSRRSLHVRSSVDTEKIPMPEMPIPITVTPASPCMPPSSTDNQSVSEEALYEKRSSSFDDPSRDMSRGKKVREAVKRNVHKGQAGITKNLKKIGHNVGKHSGGHPKRSTSAPDLHAVLGHSPYQASSIHLRQHYSIHASHQDLSIADLPPPPSLPPPPPSESPMSTIRTQGVRAATDRRLLSNLWLMSAATFRRLGKIEQARAAIQEAEVRDESNPAVWVQLGLYFMALDNRGRAMEAFQKALFIAQDDISATIHLCRLYLTPPSTHPSSPSRAAQEPPRRDNVDLAVGLLSDLTRGAAWDVPEAWYFLAKHHGLQGRKDRERECLCFALTLSDSRSLRDIGVAVGWCL</sequence>
<keyword evidence="6" id="KW-1185">Reference proteome</keyword>
<comment type="similarity">
    <text evidence="2">Belongs to the YPP1 family.</text>
</comment>
<dbReference type="Gene3D" id="1.25.40.10">
    <property type="entry name" value="Tetratricopeptide repeat domain"/>
    <property type="match status" value="2"/>
</dbReference>
<evidence type="ECO:0000256" key="1">
    <source>
        <dbReference type="ARBA" id="ARBA00002550"/>
    </source>
</evidence>
<dbReference type="InterPro" id="IPR011990">
    <property type="entry name" value="TPR-like_helical_dom_sf"/>
</dbReference>
<feature type="region of interest" description="Disordered" evidence="4">
    <location>
        <begin position="17"/>
        <end position="37"/>
    </location>
</feature>
<evidence type="ECO:0000313" key="5">
    <source>
        <dbReference type="EMBL" id="EPS94667.1"/>
    </source>
</evidence>
<dbReference type="OrthoDB" id="29013at2759"/>
<evidence type="ECO:0000256" key="4">
    <source>
        <dbReference type="SAM" id="MobiDB-lite"/>
    </source>
</evidence>
<feature type="region of interest" description="Disordered" evidence="4">
    <location>
        <begin position="686"/>
        <end position="719"/>
    </location>
</feature>
<dbReference type="PANTHER" id="PTHR23083:SF464">
    <property type="entry name" value="TETRATRICOPEPTIDE REPEAT DOMAIN 7, ISOFORM A"/>
    <property type="match status" value="1"/>
</dbReference>
<organism evidence="5 6">
    <name type="scientific">Fomitopsis schrenkii</name>
    <name type="common">Brown rot fungus</name>
    <dbReference type="NCBI Taxonomy" id="2126942"/>
    <lineage>
        <taxon>Eukaryota</taxon>
        <taxon>Fungi</taxon>
        <taxon>Dikarya</taxon>
        <taxon>Basidiomycota</taxon>
        <taxon>Agaricomycotina</taxon>
        <taxon>Agaricomycetes</taxon>
        <taxon>Polyporales</taxon>
        <taxon>Fomitopsis</taxon>
    </lineage>
</organism>
<dbReference type="InterPro" id="IPR051722">
    <property type="entry name" value="Endocytosis_PI4K-reg_protein"/>
</dbReference>
<dbReference type="PANTHER" id="PTHR23083">
    <property type="entry name" value="TETRATRICOPEPTIDE REPEAT PROTEIN, TPR"/>
    <property type="match status" value="1"/>
</dbReference>
<dbReference type="InterPro" id="IPR019734">
    <property type="entry name" value="TPR_rpt"/>
</dbReference>
<feature type="compositionally biased region" description="Polar residues" evidence="4">
    <location>
        <begin position="699"/>
        <end position="712"/>
    </location>
</feature>
<keyword evidence="3" id="KW-0802">TPR repeat</keyword>
<dbReference type="AlphaFoldDB" id="S8DPT4"/>
<proteinExistence type="inferred from homology"/>
<dbReference type="PROSITE" id="PS50005">
    <property type="entry name" value="TPR"/>
    <property type="match status" value="1"/>
</dbReference>
<evidence type="ECO:0008006" key="7">
    <source>
        <dbReference type="Google" id="ProtNLM"/>
    </source>
</evidence>
<dbReference type="SUPFAM" id="SSF48452">
    <property type="entry name" value="TPR-like"/>
    <property type="match status" value="2"/>
</dbReference>
<feature type="compositionally biased region" description="Basic and acidic residues" evidence="4">
    <location>
        <begin position="873"/>
        <end position="896"/>
    </location>
</feature>
<name>S8DPT4_FOMSC</name>
<feature type="compositionally biased region" description="Pro residues" evidence="4">
    <location>
        <begin position="971"/>
        <end position="984"/>
    </location>
</feature>
<evidence type="ECO:0000256" key="2">
    <source>
        <dbReference type="ARBA" id="ARBA00038251"/>
    </source>
</evidence>
<feature type="region of interest" description="Disordered" evidence="4">
    <location>
        <begin position="962"/>
        <end position="989"/>
    </location>
</feature>
<feature type="compositionally biased region" description="Polar residues" evidence="4">
    <location>
        <begin position="860"/>
        <end position="869"/>
    </location>
</feature>
<dbReference type="HOGENOM" id="CLU_004745_0_0_1"/>
<feature type="compositionally biased region" description="Polar residues" evidence="4">
    <location>
        <begin position="807"/>
        <end position="826"/>
    </location>
</feature>
<dbReference type="Proteomes" id="UP000015241">
    <property type="component" value="Unassembled WGS sequence"/>
</dbReference>
<dbReference type="SMART" id="SM00028">
    <property type="entry name" value="TPR"/>
    <property type="match status" value="3"/>
</dbReference>
<reference evidence="5 6" key="1">
    <citation type="journal article" date="2012" name="Science">
        <title>The Paleozoic origin of enzymatic lignin decomposition reconstructed from 31 fungal genomes.</title>
        <authorList>
            <person name="Floudas D."/>
            <person name="Binder M."/>
            <person name="Riley R."/>
            <person name="Barry K."/>
            <person name="Blanchette R.A."/>
            <person name="Henrissat B."/>
            <person name="Martinez A.T."/>
            <person name="Otillar R."/>
            <person name="Spatafora J.W."/>
            <person name="Yadav J.S."/>
            <person name="Aerts A."/>
            <person name="Benoit I."/>
            <person name="Boyd A."/>
            <person name="Carlson A."/>
            <person name="Copeland A."/>
            <person name="Coutinho P.M."/>
            <person name="de Vries R.P."/>
            <person name="Ferreira P."/>
            <person name="Findley K."/>
            <person name="Foster B."/>
            <person name="Gaskell J."/>
            <person name="Glotzer D."/>
            <person name="Gorecki P."/>
            <person name="Heitman J."/>
            <person name="Hesse C."/>
            <person name="Hori C."/>
            <person name="Igarashi K."/>
            <person name="Jurgens J.A."/>
            <person name="Kallen N."/>
            <person name="Kersten P."/>
            <person name="Kohler A."/>
            <person name="Kuees U."/>
            <person name="Kumar T.K.A."/>
            <person name="Kuo A."/>
            <person name="LaButti K."/>
            <person name="Larrondo L.F."/>
            <person name="Lindquist E."/>
            <person name="Ling A."/>
            <person name="Lombard V."/>
            <person name="Lucas S."/>
            <person name="Lundell T."/>
            <person name="Martin R."/>
            <person name="McLaughlin D.J."/>
            <person name="Morgenstern I."/>
            <person name="Morin E."/>
            <person name="Murat C."/>
            <person name="Nagy L.G."/>
            <person name="Nolan M."/>
            <person name="Ohm R.A."/>
            <person name="Patyshakuliyeva A."/>
            <person name="Rokas A."/>
            <person name="Ruiz-Duenas F.J."/>
            <person name="Sabat G."/>
            <person name="Salamov A."/>
            <person name="Samejima M."/>
            <person name="Schmutz J."/>
            <person name="Slot J.C."/>
            <person name="St John F."/>
            <person name="Stenlid J."/>
            <person name="Sun H."/>
            <person name="Sun S."/>
            <person name="Syed K."/>
            <person name="Tsang A."/>
            <person name="Wiebenga A."/>
            <person name="Young D."/>
            <person name="Pisabarro A."/>
            <person name="Eastwood D.C."/>
            <person name="Martin F."/>
            <person name="Cullen D."/>
            <person name="Grigoriev I.V."/>
            <person name="Hibbett D.S."/>
        </authorList>
    </citation>
    <scope>NUCLEOTIDE SEQUENCE</scope>
    <source>
        <strain evidence="6">FP-58527</strain>
    </source>
</reference>
<dbReference type="EMBL" id="KE504226">
    <property type="protein sequence ID" value="EPS94667.1"/>
    <property type="molecule type" value="Genomic_DNA"/>
</dbReference>
<accession>S8DPT4</accession>
<evidence type="ECO:0000256" key="3">
    <source>
        <dbReference type="PROSITE-ProRule" id="PRU00339"/>
    </source>
</evidence>